<evidence type="ECO:0000256" key="4">
    <source>
        <dbReference type="ARBA" id="ARBA00022692"/>
    </source>
</evidence>
<dbReference type="EMBL" id="WVUK01000066">
    <property type="protein sequence ID" value="KAF7488314.1"/>
    <property type="molecule type" value="Genomic_DNA"/>
</dbReference>
<evidence type="ECO:0000256" key="9">
    <source>
        <dbReference type="RuleBase" id="RU365067"/>
    </source>
</evidence>
<dbReference type="Pfam" id="PF04506">
    <property type="entry name" value="Rft-1"/>
    <property type="match status" value="1"/>
</dbReference>
<accession>A0A834R2F8</accession>
<evidence type="ECO:0000256" key="1">
    <source>
        <dbReference type="ARBA" id="ARBA00004477"/>
    </source>
</evidence>
<keyword evidence="7 9" id="KW-0472">Membrane</keyword>
<feature type="transmembrane region" description="Helical" evidence="9">
    <location>
        <begin position="151"/>
        <end position="176"/>
    </location>
</feature>
<feature type="transmembrane region" description="Helical" evidence="9">
    <location>
        <begin position="213"/>
        <end position="238"/>
    </location>
</feature>
<dbReference type="Proteomes" id="UP000070412">
    <property type="component" value="Unassembled WGS sequence"/>
</dbReference>
<feature type="transmembrane region" description="Helical" evidence="9">
    <location>
        <begin position="361"/>
        <end position="385"/>
    </location>
</feature>
<name>A0A834R2F8_SARSC</name>
<evidence type="ECO:0000256" key="2">
    <source>
        <dbReference type="ARBA" id="ARBA00004922"/>
    </source>
</evidence>
<sequence length="574" mass="66403">MDSIDNDVGGGGGEEDNDDNDRRDHQIRTRIKTTTISAFYNIILQTSLRCFSFIINAFIVRFVSKEILGIINVRLLLLYTTIQFLSREPIRRTCSPNSDSKCDRIYNANSKTWLSMLNITFLSIPISTIFGMLISMIWYKVFKSPDDPLLHTQYCWAIMAVYVSVIIESFAESCYVFGQRYDYIRLKVFIEGLFQITRSLLFALIIFRYPDYSIYGFAIAQLISSILYSLLYYFYLLFIVKLPLETFLPVYIRKNQAISNNIDQNLIKTWCVFLKNSTLKQFLTEGERYIMTMFPLISFAEEGVFDIVNNLGSLPARLIFQPIEENGYLLFSSLVKRNVKIESQRNKIIQSLEICSNLTKLMFLIGSLLFVYGYNNASLLLYIYGGPRFLSDQLSSLAINLFRSHCVYIVLIAVNGILESYSFAVMSTNQLNDFNKKMLMTSIIFVTSSLLITSLIGSVGFIVANCFNMITRIIISLYFLGHLLPNHRILHFLNESKPNPLTFVIYSLAFAILVIVRRMFLEPINDVITLFRAFSFILFNGFLLLIHLLLLYITEPKLRYFLKKKIFYKSNKIN</sequence>
<evidence type="ECO:0000256" key="8">
    <source>
        <dbReference type="ARBA" id="ARBA00045912"/>
    </source>
</evidence>
<evidence type="ECO:0000313" key="13">
    <source>
        <dbReference type="Proteomes" id="UP000070412"/>
    </source>
</evidence>
<organism evidence="11">
    <name type="scientific">Sarcoptes scabiei</name>
    <name type="common">Itch mite</name>
    <name type="synonym">Acarus scabiei</name>
    <dbReference type="NCBI Taxonomy" id="52283"/>
    <lineage>
        <taxon>Eukaryota</taxon>
        <taxon>Metazoa</taxon>
        <taxon>Ecdysozoa</taxon>
        <taxon>Arthropoda</taxon>
        <taxon>Chelicerata</taxon>
        <taxon>Arachnida</taxon>
        <taxon>Acari</taxon>
        <taxon>Acariformes</taxon>
        <taxon>Sarcoptiformes</taxon>
        <taxon>Astigmata</taxon>
        <taxon>Psoroptidia</taxon>
        <taxon>Sarcoptoidea</taxon>
        <taxon>Sarcoptidae</taxon>
        <taxon>Sarcoptinae</taxon>
        <taxon>Sarcoptes</taxon>
    </lineage>
</organism>
<feature type="transmembrane region" description="Helical" evidence="9">
    <location>
        <begin position="462"/>
        <end position="480"/>
    </location>
</feature>
<dbReference type="GO" id="GO:0034203">
    <property type="term" value="P:glycolipid translocation"/>
    <property type="evidence" value="ECO:0007669"/>
    <property type="project" value="TreeGrafter"/>
</dbReference>
<reference evidence="12" key="3">
    <citation type="submission" date="2022-06" db="UniProtKB">
        <authorList>
            <consortium name="EnsemblMetazoa"/>
        </authorList>
    </citation>
    <scope>IDENTIFICATION</scope>
</reference>
<feature type="transmembrane region" description="Helical" evidence="9">
    <location>
        <begin position="438"/>
        <end position="456"/>
    </location>
</feature>
<feature type="region of interest" description="Disordered" evidence="10">
    <location>
        <begin position="1"/>
        <end position="25"/>
    </location>
</feature>
<keyword evidence="5" id="KW-0256">Endoplasmic reticulum</keyword>
<evidence type="ECO:0000313" key="11">
    <source>
        <dbReference type="EMBL" id="KAF7488314.1"/>
    </source>
</evidence>
<comment type="similarity">
    <text evidence="3 9">Belongs to the RFT1 family.</text>
</comment>
<dbReference type="GO" id="GO:0005789">
    <property type="term" value="C:endoplasmic reticulum membrane"/>
    <property type="evidence" value="ECO:0007669"/>
    <property type="project" value="UniProtKB-SubCell"/>
</dbReference>
<evidence type="ECO:0000313" key="12">
    <source>
        <dbReference type="EnsemblMetazoa" id="KAF7488314.1"/>
    </source>
</evidence>
<evidence type="ECO:0000256" key="7">
    <source>
        <dbReference type="ARBA" id="ARBA00023136"/>
    </source>
</evidence>
<dbReference type="PANTHER" id="PTHR13117:SF5">
    <property type="entry name" value="PROTEIN RFT1 HOMOLOG"/>
    <property type="match status" value="1"/>
</dbReference>
<evidence type="ECO:0000256" key="5">
    <source>
        <dbReference type="ARBA" id="ARBA00022824"/>
    </source>
</evidence>
<dbReference type="OrthoDB" id="9979195at2759"/>
<dbReference type="GO" id="GO:0006488">
    <property type="term" value="P:dolichol-linked oligosaccharide biosynthetic process"/>
    <property type="evidence" value="ECO:0007669"/>
    <property type="project" value="InterPro"/>
</dbReference>
<dbReference type="PANTHER" id="PTHR13117">
    <property type="entry name" value="ENDOPLASMIC RETICULUM MULTISPAN TRANSMEMBRANE PROTEIN-RELATED"/>
    <property type="match status" value="1"/>
</dbReference>
<feature type="transmembrane region" description="Helical" evidence="9">
    <location>
        <begin position="113"/>
        <end position="139"/>
    </location>
</feature>
<feature type="transmembrane region" description="Helical" evidence="9">
    <location>
        <begin position="38"/>
        <end position="61"/>
    </location>
</feature>
<feature type="transmembrane region" description="Helical" evidence="9">
    <location>
        <begin position="533"/>
        <end position="554"/>
    </location>
</feature>
<evidence type="ECO:0000256" key="10">
    <source>
        <dbReference type="SAM" id="MobiDB-lite"/>
    </source>
</evidence>
<feature type="transmembrane region" description="Helical" evidence="9">
    <location>
        <begin position="397"/>
        <end position="418"/>
    </location>
</feature>
<comment type="subcellular location">
    <subcellularLocation>
        <location evidence="1 9">Endoplasmic reticulum membrane</location>
        <topology evidence="1 9">Multi-pass membrane protein</topology>
    </subcellularLocation>
</comment>
<dbReference type="InterPro" id="IPR007594">
    <property type="entry name" value="RFT1"/>
</dbReference>
<evidence type="ECO:0000256" key="3">
    <source>
        <dbReference type="ARBA" id="ARBA00010288"/>
    </source>
</evidence>
<dbReference type="AlphaFoldDB" id="A0A834R2F8"/>
<evidence type="ECO:0000256" key="6">
    <source>
        <dbReference type="ARBA" id="ARBA00022989"/>
    </source>
</evidence>
<feature type="transmembrane region" description="Helical" evidence="9">
    <location>
        <begin position="501"/>
        <end position="521"/>
    </location>
</feature>
<feature type="transmembrane region" description="Helical" evidence="9">
    <location>
        <begin position="188"/>
        <end position="207"/>
    </location>
</feature>
<gene>
    <name evidence="11" type="ORF">SSS_1840</name>
</gene>
<dbReference type="EnsemblMetazoa" id="SSS_1840s_mrna">
    <property type="protein sequence ID" value="KAF7488314.1"/>
    <property type="gene ID" value="SSS_1840"/>
</dbReference>
<protein>
    <recommendedName>
        <fullName evidence="9">Protein RFT1 homolog</fullName>
    </recommendedName>
</protein>
<comment type="pathway">
    <text evidence="2">Protein modification; protein glycosylation.</text>
</comment>
<keyword evidence="13" id="KW-1185">Reference proteome</keyword>
<reference evidence="11" key="2">
    <citation type="submission" date="2020-01" db="EMBL/GenBank/DDBJ databases">
        <authorList>
            <person name="Korhonen P.K.K."/>
            <person name="Guangxu M.G."/>
            <person name="Wang T.W."/>
            <person name="Stroehlein A.J.S."/>
            <person name="Young N.D."/>
            <person name="Ang C.-S.A."/>
            <person name="Fernando D.W.F."/>
            <person name="Lu H.L."/>
            <person name="Taylor S.T."/>
            <person name="Ehtesham M.E.M."/>
            <person name="Najaraj S.H.N."/>
            <person name="Harsha G.H.G."/>
            <person name="Madugundu A.M."/>
            <person name="Renuse S.R."/>
            <person name="Holt D.H."/>
            <person name="Pandey A.P."/>
            <person name="Papenfuss A.P."/>
            <person name="Gasser R.B.G."/>
            <person name="Fischer K.F."/>
        </authorList>
    </citation>
    <scope>NUCLEOTIDE SEQUENCE</scope>
    <source>
        <strain evidence="11">SSS_KF_BRIS2020</strain>
    </source>
</reference>
<keyword evidence="6 9" id="KW-1133">Transmembrane helix</keyword>
<comment type="function">
    <text evidence="8 9">Intramembrane glycolipid transporter that operates in the biosynthetic pathway of dolichol-linked oligosaccharides, the glycan precursors employed in protein asparagine (N)-glycosylation. The sequential addition of sugars to dolichol pyrophosphate produces dolichol-linked oligosaccharides containing fourteen sugars, including two GlcNAcs, nine mannoses and three glucoses. Once assembled, the oligosaccharide is transferred from the lipid to nascent proteins by oligosaccharyltransferases. The assembly of dolichol-linked oligosaccharides begins on the cytosolic side of the endoplasmic reticulum membrane and finishes in its lumen. RFT1 could mediate the translocation of the cytosolically oriented intermediate DolPP-GlcNAc2Man5, produced by ALG11, into the ER lumen where dolichol-linked oligosaccharides assembly continues. However, the intramembrane lipid transporter activity could not be confirmed in vitro.</text>
</comment>
<proteinExistence type="inferred from homology"/>
<reference evidence="13" key="1">
    <citation type="journal article" date="2020" name="PLoS Negl. Trop. Dis.">
        <title>High-quality nuclear genome for Sarcoptes scabiei-A critical resource for a neglected parasite.</title>
        <authorList>
            <person name="Korhonen P.K."/>
            <person name="Gasser R.B."/>
            <person name="Ma G."/>
            <person name="Wang T."/>
            <person name="Stroehlein A.J."/>
            <person name="Young N.D."/>
            <person name="Ang C.S."/>
            <person name="Fernando D.D."/>
            <person name="Lu H.C."/>
            <person name="Taylor S."/>
            <person name="Reynolds S.L."/>
            <person name="Mofiz E."/>
            <person name="Najaraj S.H."/>
            <person name="Gowda H."/>
            <person name="Madugundu A."/>
            <person name="Renuse S."/>
            <person name="Holt D."/>
            <person name="Pandey A."/>
            <person name="Papenfuss A.T."/>
            <person name="Fischer K."/>
        </authorList>
    </citation>
    <scope>NUCLEOTIDE SEQUENCE [LARGE SCALE GENOMIC DNA]</scope>
</reference>
<keyword evidence="4 9" id="KW-0812">Transmembrane</keyword>